<dbReference type="EMBL" id="CAJNNV010025509">
    <property type="protein sequence ID" value="CAE8614808.1"/>
    <property type="molecule type" value="Genomic_DNA"/>
</dbReference>
<dbReference type="AlphaFoldDB" id="A0A813FKW1"/>
<gene>
    <name evidence="1" type="ORF">PGLA1383_LOCUS32528</name>
</gene>
<organism evidence="1 2">
    <name type="scientific">Polarella glacialis</name>
    <name type="common">Dinoflagellate</name>
    <dbReference type="NCBI Taxonomy" id="89957"/>
    <lineage>
        <taxon>Eukaryota</taxon>
        <taxon>Sar</taxon>
        <taxon>Alveolata</taxon>
        <taxon>Dinophyceae</taxon>
        <taxon>Suessiales</taxon>
        <taxon>Suessiaceae</taxon>
        <taxon>Polarella</taxon>
    </lineage>
</organism>
<sequence length="264" mass="29327">MDERSPFCAARRSRAQRHRYRLYKGWFFRGYRCATGPPGLSNCWVDIDTPEVTEVGESLELACQNTAQNGDEEAISTEHFENIIVHEAAGGTCDQHGKPNLAETEVLQKAASWEVRGAPAHDLVDEMCLAGTAQPENDGGDAAQSMTSINHRQHKRKLCSSQKHFVKAKSATKRPSADSVLEDARKYDADVHLLQQQLRGVPAAHSLLHPLDFLDLSDVAALGISCKGNIASELYYDYFQRWASKHGCEDLWGESWNEVMAALV</sequence>
<accession>A0A813FKW1</accession>
<dbReference type="Proteomes" id="UP000654075">
    <property type="component" value="Unassembled WGS sequence"/>
</dbReference>
<reference evidence="1" key="1">
    <citation type="submission" date="2021-02" db="EMBL/GenBank/DDBJ databases">
        <authorList>
            <person name="Dougan E. K."/>
            <person name="Rhodes N."/>
            <person name="Thang M."/>
            <person name="Chan C."/>
        </authorList>
    </citation>
    <scope>NUCLEOTIDE SEQUENCE</scope>
</reference>
<proteinExistence type="predicted"/>
<comment type="caution">
    <text evidence="1">The sequence shown here is derived from an EMBL/GenBank/DDBJ whole genome shotgun (WGS) entry which is preliminary data.</text>
</comment>
<evidence type="ECO:0000313" key="2">
    <source>
        <dbReference type="Proteomes" id="UP000654075"/>
    </source>
</evidence>
<protein>
    <submittedName>
        <fullName evidence="1">Uncharacterized protein</fullName>
    </submittedName>
</protein>
<evidence type="ECO:0000313" key="1">
    <source>
        <dbReference type="EMBL" id="CAE8614808.1"/>
    </source>
</evidence>
<name>A0A813FKW1_POLGL</name>
<keyword evidence="2" id="KW-1185">Reference proteome</keyword>